<accession>A0A1V3L8V9</accession>
<sequence>MNTKFSLNLLHVFIILITMIGSKTSLKMTALSLWHRFHLKKMIRWMYYGSVSFLLVCLIIDQSISFYVRDRVFEDVDKLPYHPYGVVLGTSKYVATGKTNDYYTNRLAAAKTLIDHQKVSYLLLSGDNRTSQYNEPRTMLRDLRKMDIPRDRLFQDFAGFRTLDSVVRANKVFQVPSYTIISQKFHCERALFIAKYHDIDAVCFAAKQPDTYLGTRIRETFARVKAIFDLVIGIQPYFLGDPEPLPLPDNE</sequence>
<dbReference type="PANTHER" id="PTHR30336">
    <property type="entry name" value="INNER MEMBRANE PROTEIN, PROBABLE PERMEASE"/>
    <property type="match status" value="1"/>
</dbReference>
<comment type="caution">
    <text evidence="10">The sequence shown here is derived from an EMBL/GenBank/DDBJ whole genome shotgun (WGS) entry which is preliminary data.</text>
</comment>
<evidence type="ECO:0000313" key="10">
    <source>
        <dbReference type="EMBL" id="OOF86030.1"/>
    </source>
</evidence>
<proteinExistence type="predicted"/>
<evidence type="ECO:0000256" key="4">
    <source>
        <dbReference type="ARBA" id="ARBA00022692"/>
    </source>
</evidence>
<feature type="transmembrane region" description="Helical" evidence="8">
    <location>
        <begin position="47"/>
        <end position="68"/>
    </location>
</feature>
<dbReference type="PANTHER" id="PTHR30336:SF0">
    <property type="entry name" value="PROTEIN SANA"/>
    <property type="match status" value="1"/>
</dbReference>
<evidence type="ECO:0000256" key="8">
    <source>
        <dbReference type="SAM" id="Phobius"/>
    </source>
</evidence>
<keyword evidence="4 8" id="KW-0812">Transmembrane</keyword>
<keyword evidence="2" id="KW-1003">Cell membrane</keyword>
<dbReference type="Pfam" id="PF02698">
    <property type="entry name" value="DUF218"/>
    <property type="match status" value="1"/>
</dbReference>
<comment type="subcellular location">
    <subcellularLocation>
        <location evidence="1">Cell inner membrane</location>
        <topology evidence="1">Single-pass membrane protein</topology>
    </subcellularLocation>
</comment>
<feature type="transmembrane region" description="Helical" evidence="8">
    <location>
        <begin position="6"/>
        <end position="26"/>
    </location>
</feature>
<evidence type="ECO:0000259" key="9">
    <source>
        <dbReference type="Pfam" id="PF02698"/>
    </source>
</evidence>
<dbReference type="InterPro" id="IPR003848">
    <property type="entry name" value="DUF218"/>
</dbReference>
<dbReference type="GO" id="GO:0005886">
    <property type="term" value="C:plasma membrane"/>
    <property type="evidence" value="ECO:0007669"/>
    <property type="project" value="UniProtKB-SubCell"/>
</dbReference>
<evidence type="ECO:0000256" key="2">
    <source>
        <dbReference type="ARBA" id="ARBA00022475"/>
    </source>
</evidence>
<evidence type="ECO:0000256" key="5">
    <source>
        <dbReference type="ARBA" id="ARBA00022989"/>
    </source>
</evidence>
<dbReference type="STRING" id="1906745.BKG94_05830"/>
<organism evidence="10 11">
    <name type="scientific">Rodentibacter ratti</name>
    <dbReference type="NCBI Taxonomy" id="1906745"/>
    <lineage>
        <taxon>Bacteria</taxon>
        <taxon>Pseudomonadati</taxon>
        <taxon>Pseudomonadota</taxon>
        <taxon>Gammaproteobacteria</taxon>
        <taxon>Pasteurellales</taxon>
        <taxon>Pasteurellaceae</taxon>
        <taxon>Rodentibacter</taxon>
    </lineage>
</organism>
<dbReference type="EMBL" id="MLAH01000015">
    <property type="protein sequence ID" value="OOF86030.1"/>
    <property type="molecule type" value="Genomic_DNA"/>
</dbReference>
<evidence type="ECO:0000256" key="7">
    <source>
        <dbReference type="ARBA" id="ARBA00037355"/>
    </source>
</evidence>
<protein>
    <recommendedName>
        <fullName evidence="9">DUF218 domain-containing protein</fullName>
    </recommendedName>
</protein>
<evidence type="ECO:0000256" key="3">
    <source>
        <dbReference type="ARBA" id="ARBA00022519"/>
    </source>
</evidence>
<gene>
    <name evidence="10" type="ORF">BKG93_03510</name>
</gene>
<keyword evidence="6 8" id="KW-0472">Membrane</keyword>
<comment type="function">
    <text evidence="7">Participates in the barrier function of the cell envelope.</text>
</comment>
<dbReference type="AlphaFoldDB" id="A0A1V3L8V9"/>
<reference evidence="10 11" key="1">
    <citation type="submission" date="2016-10" db="EMBL/GenBank/DDBJ databases">
        <title>Rodentibacter gen. nov. and new species.</title>
        <authorList>
            <person name="Christensen H."/>
        </authorList>
    </citation>
    <scope>NUCLEOTIDE SEQUENCE [LARGE SCALE GENOMIC DNA]</scope>
    <source>
        <strain evidence="10 11">Ppn157</strain>
    </source>
</reference>
<dbReference type="InterPro" id="IPR051599">
    <property type="entry name" value="Cell_Envelope_Assoc"/>
</dbReference>
<evidence type="ECO:0000256" key="6">
    <source>
        <dbReference type="ARBA" id="ARBA00023136"/>
    </source>
</evidence>
<keyword evidence="5 8" id="KW-1133">Transmembrane helix</keyword>
<dbReference type="Proteomes" id="UP000189549">
    <property type="component" value="Unassembled WGS sequence"/>
</dbReference>
<dbReference type="CDD" id="cd06259">
    <property type="entry name" value="YdcF-like"/>
    <property type="match status" value="1"/>
</dbReference>
<evidence type="ECO:0000256" key="1">
    <source>
        <dbReference type="ARBA" id="ARBA00004377"/>
    </source>
</evidence>
<evidence type="ECO:0000313" key="11">
    <source>
        <dbReference type="Proteomes" id="UP000189549"/>
    </source>
</evidence>
<keyword evidence="3" id="KW-0997">Cell inner membrane</keyword>
<feature type="domain" description="DUF218" evidence="9">
    <location>
        <begin position="86"/>
        <end position="205"/>
    </location>
</feature>
<name>A0A1V3L8V9_9PAST</name>